<evidence type="ECO:0000313" key="4">
    <source>
        <dbReference type="Proteomes" id="UP001497392"/>
    </source>
</evidence>
<reference evidence="3 4" key="1">
    <citation type="submission" date="2024-06" db="EMBL/GenBank/DDBJ databases">
        <authorList>
            <person name="Kraege A."/>
            <person name="Thomma B."/>
        </authorList>
    </citation>
    <scope>NUCLEOTIDE SEQUENCE [LARGE SCALE GENOMIC DNA]</scope>
</reference>
<evidence type="ECO:0000256" key="2">
    <source>
        <dbReference type="SAM" id="SignalP"/>
    </source>
</evidence>
<protein>
    <submittedName>
        <fullName evidence="3">G11225 protein</fullName>
    </submittedName>
</protein>
<sequence>MGQPEALTGSSILANVVCLELALASFGVLMHDDCVSVSSFVRSLLQRVPNLLAARLWCYPSPYVSYRPMSQLKHLDLGSISPDSLSGMQLATLFPELQTLNISTESLGTIPELDVSGCQHLKWLVLYSVMVCRVLKLAQCRFRAHMVGSDCGMEAVRLQPGLLEANEVLICGRNVCPPEGIFPGLCLPKLEVIRCEWDIDDGRIDGTPEIVLGLCLQHSKELPALKSIFCGDYGMAHEPVMKARIPADLAGVQELIIATDRPLLLYFDSASNLGARLNTFYVVAREVRVDIAALLDMTDALSKRGLTLSMARAGQGNINAPSHCMYVRAISAPQLSYEDAIDYVNARVEKWGKHHDDCAQCGACFDCLEKAGLLDCSSR</sequence>
<keyword evidence="4" id="KW-1185">Reference proteome</keyword>
<evidence type="ECO:0000313" key="3">
    <source>
        <dbReference type="EMBL" id="CAL5228145.1"/>
    </source>
</evidence>
<name>A0ABP1G9Z3_9CHLO</name>
<dbReference type="SUPFAM" id="SSF52058">
    <property type="entry name" value="L domain-like"/>
    <property type="match status" value="1"/>
</dbReference>
<accession>A0ABP1G9Z3</accession>
<comment type="subcellular location">
    <subcellularLocation>
        <location evidence="1">Cytoplasm</location>
        <location evidence="1">Cytoskeleton</location>
        <location evidence="1">Cilium axoneme</location>
    </subcellularLocation>
</comment>
<feature type="signal peptide" evidence="2">
    <location>
        <begin position="1"/>
        <end position="24"/>
    </location>
</feature>
<proteinExistence type="predicted"/>
<dbReference type="EMBL" id="CAXHTA020000018">
    <property type="protein sequence ID" value="CAL5228145.1"/>
    <property type="molecule type" value="Genomic_DNA"/>
</dbReference>
<keyword evidence="2" id="KW-0732">Signal</keyword>
<comment type="caution">
    <text evidence="3">The sequence shown here is derived from an EMBL/GenBank/DDBJ whole genome shotgun (WGS) entry which is preliminary data.</text>
</comment>
<gene>
    <name evidence="3" type="primary">g11225</name>
    <name evidence="3" type="ORF">VP750_LOCUS10051</name>
</gene>
<evidence type="ECO:0000256" key="1">
    <source>
        <dbReference type="ARBA" id="ARBA00004430"/>
    </source>
</evidence>
<feature type="chain" id="PRO_5046025826" evidence="2">
    <location>
        <begin position="25"/>
        <end position="379"/>
    </location>
</feature>
<dbReference type="InterPro" id="IPR032675">
    <property type="entry name" value="LRR_dom_sf"/>
</dbReference>
<organism evidence="3 4">
    <name type="scientific">Coccomyxa viridis</name>
    <dbReference type="NCBI Taxonomy" id="1274662"/>
    <lineage>
        <taxon>Eukaryota</taxon>
        <taxon>Viridiplantae</taxon>
        <taxon>Chlorophyta</taxon>
        <taxon>core chlorophytes</taxon>
        <taxon>Trebouxiophyceae</taxon>
        <taxon>Trebouxiophyceae incertae sedis</taxon>
        <taxon>Coccomyxaceae</taxon>
        <taxon>Coccomyxa</taxon>
    </lineage>
</organism>
<dbReference type="Gene3D" id="3.80.10.10">
    <property type="entry name" value="Ribonuclease Inhibitor"/>
    <property type="match status" value="1"/>
</dbReference>
<dbReference type="Proteomes" id="UP001497392">
    <property type="component" value="Unassembled WGS sequence"/>
</dbReference>